<dbReference type="InterPro" id="IPR018253">
    <property type="entry name" value="DnaJ_domain_CS"/>
</dbReference>
<evidence type="ECO:0000313" key="3">
    <source>
        <dbReference type="EMBL" id="MQM05311.1"/>
    </source>
</evidence>
<dbReference type="Pfam" id="PF00226">
    <property type="entry name" value="DnaJ"/>
    <property type="match status" value="1"/>
</dbReference>
<accession>A0A843WI88</accession>
<dbReference type="Gene3D" id="1.10.287.110">
    <property type="entry name" value="DnaJ domain"/>
    <property type="match status" value="1"/>
</dbReference>
<proteinExistence type="predicted"/>
<dbReference type="PROSITE" id="PS00636">
    <property type="entry name" value="DNAJ_1"/>
    <property type="match status" value="1"/>
</dbReference>
<evidence type="ECO:0000313" key="4">
    <source>
        <dbReference type="Proteomes" id="UP000652761"/>
    </source>
</evidence>
<keyword evidence="4" id="KW-1185">Reference proteome</keyword>
<gene>
    <name evidence="3" type="ORF">Taro_038124</name>
</gene>
<dbReference type="SMART" id="SM00271">
    <property type="entry name" value="DnaJ"/>
    <property type="match status" value="1"/>
</dbReference>
<dbReference type="CDD" id="cd06257">
    <property type="entry name" value="DnaJ"/>
    <property type="match status" value="1"/>
</dbReference>
<dbReference type="EMBL" id="NMUH01003390">
    <property type="protein sequence ID" value="MQM05311.1"/>
    <property type="molecule type" value="Genomic_DNA"/>
</dbReference>
<dbReference type="GO" id="GO:0005783">
    <property type="term" value="C:endoplasmic reticulum"/>
    <property type="evidence" value="ECO:0007669"/>
    <property type="project" value="UniProtKB-ARBA"/>
</dbReference>
<dbReference type="PANTHER" id="PTHR44240:SF10">
    <property type="entry name" value="J DOMAIN-CONTAINING PROTEIN"/>
    <property type="match status" value="1"/>
</dbReference>
<sequence length="203" mass="22198">MITASHPSSSSSSSHLLRDKAFRRCYSLPPLRPARTAHVPRFSASCAAARARERERTTDSNYYYSRSYSTGGGAAGTLATGATLYDVLGLTAAATPQEIKAAYRRLARACHPDVVATGRKGASADEFMRVHAAYATLSDPSKRAEYDRRFMVRRPPLHPSFSWPPSAADLGGSYYSPPSPASPRPSHPSPSFGRRTWETDQCW</sequence>
<evidence type="ECO:0000259" key="2">
    <source>
        <dbReference type="PROSITE" id="PS50076"/>
    </source>
</evidence>
<feature type="region of interest" description="Disordered" evidence="1">
    <location>
        <begin position="172"/>
        <end position="203"/>
    </location>
</feature>
<feature type="domain" description="J" evidence="2">
    <location>
        <begin position="83"/>
        <end position="150"/>
    </location>
</feature>
<dbReference type="InterPro" id="IPR001623">
    <property type="entry name" value="DnaJ_domain"/>
</dbReference>
<dbReference type="PRINTS" id="PR00625">
    <property type="entry name" value="JDOMAIN"/>
</dbReference>
<comment type="caution">
    <text evidence="3">The sequence shown here is derived from an EMBL/GenBank/DDBJ whole genome shotgun (WGS) entry which is preliminary data.</text>
</comment>
<feature type="compositionally biased region" description="Pro residues" evidence="1">
    <location>
        <begin position="177"/>
        <end position="188"/>
    </location>
</feature>
<dbReference type="AlphaFoldDB" id="A0A843WI88"/>
<protein>
    <recommendedName>
        <fullName evidence="2">J domain-containing protein</fullName>
    </recommendedName>
</protein>
<reference evidence="3" key="1">
    <citation type="submission" date="2017-07" db="EMBL/GenBank/DDBJ databases">
        <title>Taro Niue Genome Assembly and Annotation.</title>
        <authorList>
            <person name="Atibalentja N."/>
            <person name="Keating K."/>
            <person name="Fields C.J."/>
        </authorList>
    </citation>
    <scope>NUCLEOTIDE SEQUENCE</scope>
    <source>
        <strain evidence="3">Niue_2</strain>
        <tissue evidence="3">Leaf</tissue>
    </source>
</reference>
<dbReference type="InterPro" id="IPR052276">
    <property type="entry name" value="Diphthamide-biosynth_chaperone"/>
</dbReference>
<dbReference type="PROSITE" id="PS50076">
    <property type="entry name" value="DNAJ_2"/>
    <property type="match status" value="1"/>
</dbReference>
<dbReference type="PANTHER" id="PTHR44240">
    <property type="entry name" value="DNAJ DOMAIN (PROKARYOTIC HEAT SHOCK PROTEIN)-RELATED"/>
    <property type="match status" value="1"/>
</dbReference>
<dbReference type="SUPFAM" id="SSF46565">
    <property type="entry name" value="Chaperone J-domain"/>
    <property type="match status" value="1"/>
</dbReference>
<dbReference type="OrthoDB" id="445556at2759"/>
<organism evidence="3 4">
    <name type="scientific">Colocasia esculenta</name>
    <name type="common">Wild taro</name>
    <name type="synonym">Arum esculentum</name>
    <dbReference type="NCBI Taxonomy" id="4460"/>
    <lineage>
        <taxon>Eukaryota</taxon>
        <taxon>Viridiplantae</taxon>
        <taxon>Streptophyta</taxon>
        <taxon>Embryophyta</taxon>
        <taxon>Tracheophyta</taxon>
        <taxon>Spermatophyta</taxon>
        <taxon>Magnoliopsida</taxon>
        <taxon>Liliopsida</taxon>
        <taxon>Araceae</taxon>
        <taxon>Aroideae</taxon>
        <taxon>Colocasieae</taxon>
        <taxon>Colocasia</taxon>
    </lineage>
</organism>
<evidence type="ECO:0000256" key="1">
    <source>
        <dbReference type="SAM" id="MobiDB-lite"/>
    </source>
</evidence>
<name>A0A843WI88_COLES</name>
<dbReference type="InterPro" id="IPR036869">
    <property type="entry name" value="J_dom_sf"/>
</dbReference>
<dbReference type="Proteomes" id="UP000652761">
    <property type="component" value="Unassembled WGS sequence"/>
</dbReference>